<feature type="chain" id="PRO_5045746502" evidence="1">
    <location>
        <begin position="20"/>
        <end position="319"/>
    </location>
</feature>
<proteinExistence type="predicted"/>
<keyword evidence="1" id="KW-0732">Signal</keyword>
<reference evidence="3" key="1">
    <citation type="submission" date="2025-08" db="UniProtKB">
        <authorList>
            <consortium name="RefSeq"/>
        </authorList>
    </citation>
    <scope>IDENTIFICATION</scope>
    <source>
        <tissue evidence="3">Whole Larva</tissue>
    </source>
</reference>
<dbReference type="RefSeq" id="XP_017771540.1">
    <property type="nucleotide sequence ID" value="XM_017916051.1"/>
</dbReference>
<feature type="signal peptide" evidence="1">
    <location>
        <begin position="1"/>
        <end position="19"/>
    </location>
</feature>
<organism evidence="2 3">
    <name type="scientific">Nicrophorus vespilloides</name>
    <name type="common">Boreal carrion beetle</name>
    <dbReference type="NCBI Taxonomy" id="110193"/>
    <lineage>
        <taxon>Eukaryota</taxon>
        <taxon>Metazoa</taxon>
        <taxon>Ecdysozoa</taxon>
        <taxon>Arthropoda</taxon>
        <taxon>Hexapoda</taxon>
        <taxon>Insecta</taxon>
        <taxon>Pterygota</taxon>
        <taxon>Neoptera</taxon>
        <taxon>Endopterygota</taxon>
        <taxon>Coleoptera</taxon>
        <taxon>Polyphaga</taxon>
        <taxon>Staphyliniformia</taxon>
        <taxon>Silphidae</taxon>
        <taxon>Nicrophorinae</taxon>
        <taxon>Nicrophorus</taxon>
    </lineage>
</organism>
<name>A0ABM1MAE0_NICVS</name>
<keyword evidence="2" id="KW-1185">Reference proteome</keyword>
<sequence>MLSKLVTSIFYLYAGIVNCSLLPLDLKPPGEESFNIETALILLDKCDEAHRYGENNIVCRLKDLQKHLQDIIYVIDQYISFKCSCKNTMTFIGLHSKARNGLANRLPKLRKDVQKLMSMIDKSIESIIKQHNDPKEMNLIMKKYDTLHDLMSVLYENELQYLKFEPNLERINDFLKGKMNIKSKRLTYINEANEYLEGKSDTFMRLTEVRDNEIIEKIFKHKSSSQEVQNLLRNSLKDVLNKKKLSLVDVEETAISDELKKDLRSFYKTVRNLKNGIKYFKNINIRAHLKQSQIYQLHLIKCKLDLHLLKGIAKNDVEL</sequence>
<evidence type="ECO:0000313" key="3">
    <source>
        <dbReference type="RefSeq" id="XP_017771540.1"/>
    </source>
</evidence>
<dbReference type="Proteomes" id="UP000695000">
    <property type="component" value="Unplaced"/>
</dbReference>
<dbReference type="GeneID" id="108558952"/>
<gene>
    <name evidence="3" type="primary">LOC108558952</name>
</gene>
<protein>
    <submittedName>
        <fullName evidence="3">Uncharacterized protein LOC108558952 isoform X1</fullName>
    </submittedName>
</protein>
<accession>A0ABM1MAE0</accession>
<evidence type="ECO:0000313" key="2">
    <source>
        <dbReference type="Proteomes" id="UP000695000"/>
    </source>
</evidence>
<evidence type="ECO:0000256" key="1">
    <source>
        <dbReference type="SAM" id="SignalP"/>
    </source>
</evidence>